<reference evidence="2 3" key="1">
    <citation type="journal article" date="2000" name="Virology">
        <title>Complete genomic sequence of the Amsacta moorei entomopoxvirus: analysis and comparison with other poxviruses.</title>
        <authorList>
            <person name="Bawden A.L."/>
            <person name="Glassberg K.J."/>
            <person name="Diggans J."/>
            <person name="Shaw R."/>
            <person name="Farmerie W."/>
            <person name="Moyer R.W."/>
        </authorList>
    </citation>
    <scope>NUCLEOTIDE SEQUENCE [LARGE SCALE GENOMIC DNA]</scope>
</reference>
<organism evidence="2 3">
    <name type="scientific">Amsacta moorei entomopoxvirus</name>
    <name type="common">AmEPV</name>
    <dbReference type="NCBI Taxonomy" id="28321"/>
    <lineage>
        <taxon>Viruses</taxon>
        <taxon>Varidnaviria</taxon>
        <taxon>Bamfordvirae</taxon>
        <taxon>Nucleocytoviricota</taxon>
        <taxon>Pokkesviricetes</taxon>
        <taxon>Chitovirales</taxon>
        <taxon>Poxviridae</taxon>
        <taxon>Entomopoxvirinae</taxon>
        <taxon>Betaentomopoxvirus</taxon>
    </lineage>
</organism>
<keyword evidence="1" id="KW-0812">Transmembrane</keyword>
<keyword evidence="1" id="KW-0472">Membrane</keyword>
<evidence type="ECO:0000313" key="2">
    <source>
        <dbReference type="EMBL" id="AAG02910.1"/>
    </source>
</evidence>
<protein>
    <submittedName>
        <fullName evidence="2">AMV204</fullName>
    </submittedName>
</protein>
<dbReference type="OrthoDB" id="40875at10239"/>
<feature type="transmembrane region" description="Helical" evidence="1">
    <location>
        <begin position="47"/>
        <end position="69"/>
    </location>
</feature>
<evidence type="ECO:0000313" key="3">
    <source>
        <dbReference type="Proteomes" id="UP000000872"/>
    </source>
</evidence>
<dbReference type="GeneID" id="1494794"/>
<dbReference type="Proteomes" id="UP000000872">
    <property type="component" value="Segment"/>
</dbReference>
<gene>
    <name evidence="2" type="primary">AMV204</name>
</gene>
<sequence>MENKIDITILHSLVSLDNYNKKILYDDLSSTIYIDKYKNQLVNSSNISYITILLIIIIIIILILLIFFYRKNYHKYIYNTYIK</sequence>
<evidence type="ECO:0000256" key="1">
    <source>
        <dbReference type="SAM" id="Phobius"/>
    </source>
</evidence>
<name>Q9EMK2_AMEPV</name>
<proteinExistence type="predicted"/>
<dbReference type="EMBL" id="AF250284">
    <property type="protein sequence ID" value="AAG02910.1"/>
    <property type="molecule type" value="Genomic_DNA"/>
</dbReference>
<keyword evidence="1" id="KW-1133">Transmembrane helix</keyword>
<keyword evidence="3" id="KW-1185">Reference proteome</keyword>
<organismHost>
    <name type="scientific">Amsacta</name>
    <dbReference type="NCBI Taxonomy" id="340055"/>
</organismHost>
<accession>Q9EMK2</accession>
<dbReference type="KEGG" id="vg:1494794"/>
<dbReference type="RefSeq" id="NP_064986.1">
    <property type="nucleotide sequence ID" value="NC_002520.1"/>
</dbReference>